<dbReference type="Proteomes" id="UP000249166">
    <property type="component" value="Unassembled WGS sequence"/>
</dbReference>
<organism evidence="2 3">
    <name type="scientific">Arthrobacter globiformis</name>
    <dbReference type="NCBI Taxonomy" id="1665"/>
    <lineage>
        <taxon>Bacteria</taxon>
        <taxon>Bacillati</taxon>
        <taxon>Actinomycetota</taxon>
        <taxon>Actinomycetes</taxon>
        <taxon>Micrococcales</taxon>
        <taxon>Micrococcaceae</taxon>
        <taxon>Arthrobacter</taxon>
    </lineage>
</organism>
<gene>
    <name evidence="2" type="ORF">DBZ45_15885</name>
</gene>
<evidence type="ECO:0000313" key="2">
    <source>
        <dbReference type="EMBL" id="RAM36399.1"/>
    </source>
</evidence>
<evidence type="ECO:0000313" key="3">
    <source>
        <dbReference type="Proteomes" id="UP000249166"/>
    </source>
</evidence>
<evidence type="ECO:0000259" key="1">
    <source>
        <dbReference type="Pfam" id="PF12697"/>
    </source>
</evidence>
<reference evidence="2 3" key="1">
    <citation type="submission" date="2018-04" db="EMBL/GenBank/DDBJ databases">
        <title>Bacteria isolated from cave deposits of Manipur.</title>
        <authorList>
            <person name="Sahoo D."/>
            <person name="Sarangthem I."/>
            <person name="Nandeibam J."/>
        </authorList>
    </citation>
    <scope>NUCLEOTIDE SEQUENCE [LARGE SCALE GENOMIC DNA]</scope>
    <source>
        <strain evidence="3">mrc11</strain>
    </source>
</reference>
<dbReference type="InterPro" id="IPR050266">
    <property type="entry name" value="AB_hydrolase_sf"/>
</dbReference>
<dbReference type="RefSeq" id="WP_111904836.1">
    <property type="nucleotide sequence ID" value="NZ_QLNP01000095.1"/>
</dbReference>
<sequence>MEYRARGIPVQYVEHGDGVPILVLHGAGVDHREMVGAMEPIFSELSDCRRVYPDLPGMGHTPVGTLGSADDVLDLLLAFVDGVIGDGQFRVIGHSAGAYYARAIAGRRPEHVAGLALICPLGENARNLPAHQVLHASVDPRGTLGPADESVFRDYFVVQTQATLERYKEYVLPALGLVDEAGLERIGQHWLFSTGPEGGTPYSGPVLIVTGRQDSVVGYAAQWDLLEHYPRATFAVLDRAGHALPHEQPALTKALITEWLDRVRERRLGADS</sequence>
<dbReference type="SUPFAM" id="SSF53474">
    <property type="entry name" value="alpha/beta-Hydrolases"/>
    <property type="match status" value="1"/>
</dbReference>
<dbReference type="InterPro" id="IPR029058">
    <property type="entry name" value="AB_hydrolase_fold"/>
</dbReference>
<name>A0A328HCY7_ARTGO</name>
<accession>A0A328HCY7</accession>
<dbReference type="Pfam" id="PF12697">
    <property type="entry name" value="Abhydrolase_6"/>
    <property type="match status" value="1"/>
</dbReference>
<dbReference type="PRINTS" id="PR00111">
    <property type="entry name" value="ABHYDROLASE"/>
</dbReference>
<dbReference type="PANTHER" id="PTHR43798">
    <property type="entry name" value="MONOACYLGLYCEROL LIPASE"/>
    <property type="match status" value="1"/>
</dbReference>
<dbReference type="InterPro" id="IPR000073">
    <property type="entry name" value="AB_hydrolase_1"/>
</dbReference>
<dbReference type="AlphaFoldDB" id="A0A328HCY7"/>
<proteinExistence type="predicted"/>
<keyword evidence="2" id="KW-0378">Hydrolase</keyword>
<dbReference type="EMBL" id="QLNP01000095">
    <property type="protein sequence ID" value="RAM36399.1"/>
    <property type="molecule type" value="Genomic_DNA"/>
</dbReference>
<dbReference type="GO" id="GO:0016787">
    <property type="term" value="F:hydrolase activity"/>
    <property type="evidence" value="ECO:0007669"/>
    <property type="project" value="UniProtKB-KW"/>
</dbReference>
<protein>
    <submittedName>
        <fullName evidence="2">Alpha/beta hydrolase</fullName>
    </submittedName>
</protein>
<feature type="domain" description="AB hydrolase-1" evidence="1">
    <location>
        <begin position="21"/>
        <end position="251"/>
    </location>
</feature>
<comment type="caution">
    <text evidence="2">The sequence shown here is derived from an EMBL/GenBank/DDBJ whole genome shotgun (WGS) entry which is preliminary data.</text>
</comment>
<dbReference type="OrthoDB" id="27092at2"/>
<dbReference type="Gene3D" id="3.40.50.1820">
    <property type="entry name" value="alpha/beta hydrolase"/>
    <property type="match status" value="1"/>
</dbReference>
<dbReference type="PANTHER" id="PTHR43798:SF6">
    <property type="entry name" value="HYDROLASE, PUTATIVE (AFU_ORTHOLOGUE AFUA_4G13070)-RELATED"/>
    <property type="match status" value="1"/>
</dbReference>